<organism evidence="1 2">
    <name type="scientific">Funiculus sociatus GB2-A5</name>
    <dbReference type="NCBI Taxonomy" id="2933946"/>
    <lineage>
        <taxon>Bacteria</taxon>
        <taxon>Bacillati</taxon>
        <taxon>Cyanobacteriota</taxon>
        <taxon>Cyanophyceae</taxon>
        <taxon>Coleofasciculales</taxon>
        <taxon>Coleofasciculaceae</taxon>
        <taxon>Funiculus</taxon>
    </lineage>
</organism>
<protein>
    <recommendedName>
        <fullName evidence="3">Homing endonuclease LAGLIDADG domain-containing protein</fullName>
    </recommendedName>
</protein>
<dbReference type="RefSeq" id="WP_190417012.1">
    <property type="nucleotide sequence ID" value="NZ_JAMPKK010000088.1"/>
</dbReference>
<evidence type="ECO:0000313" key="2">
    <source>
        <dbReference type="Proteomes" id="UP001442494"/>
    </source>
</evidence>
<gene>
    <name evidence="1" type="ORF">NDI37_25510</name>
</gene>
<comment type="caution">
    <text evidence="1">The sequence shown here is derived from an EMBL/GenBank/DDBJ whole genome shotgun (WGS) entry which is preliminary data.</text>
</comment>
<dbReference type="EMBL" id="JAMPKK010000088">
    <property type="protein sequence ID" value="MEP0867807.1"/>
    <property type="molecule type" value="Genomic_DNA"/>
</dbReference>
<accession>A0ABV0JWL4</accession>
<name>A0ABV0JWL4_9CYAN</name>
<proteinExistence type="predicted"/>
<evidence type="ECO:0000313" key="1">
    <source>
        <dbReference type="EMBL" id="MEP0867807.1"/>
    </source>
</evidence>
<reference evidence="1 2" key="1">
    <citation type="submission" date="2022-04" db="EMBL/GenBank/DDBJ databases">
        <title>Positive selection, recombination, and allopatry shape intraspecific diversity of widespread and dominant cyanobacteria.</title>
        <authorList>
            <person name="Wei J."/>
            <person name="Shu W."/>
            <person name="Hu C."/>
        </authorList>
    </citation>
    <scope>NUCLEOTIDE SEQUENCE [LARGE SCALE GENOMIC DNA]</scope>
    <source>
        <strain evidence="1 2">GB2-A5</strain>
    </source>
</reference>
<dbReference type="Proteomes" id="UP001442494">
    <property type="component" value="Unassembled WGS sequence"/>
</dbReference>
<evidence type="ECO:0008006" key="3">
    <source>
        <dbReference type="Google" id="ProtNLM"/>
    </source>
</evidence>
<sequence>MGYTITQVHGVTNDKGEVGLSKCASRKLLNIRSRVTFIRHCQALGYEGLEYFYPEHLKQLLAIALFTRLGGSRHSREQFLKYQRAKLLDRKLR</sequence>
<keyword evidence="2" id="KW-1185">Reference proteome</keyword>